<dbReference type="InterPro" id="IPR052016">
    <property type="entry name" value="Bact_Sigma-Reg"/>
</dbReference>
<dbReference type="Proteomes" id="UP001300692">
    <property type="component" value="Unassembled WGS sequence"/>
</dbReference>
<dbReference type="SUPFAM" id="SSF81606">
    <property type="entry name" value="PP2C-like"/>
    <property type="match status" value="1"/>
</dbReference>
<accession>A0ABT3CTF1</accession>
<evidence type="ECO:0000256" key="1">
    <source>
        <dbReference type="ARBA" id="ARBA00022801"/>
    </source>
</evidence>
<dbReference type="Pfam" id="PF07228">
    <property type="entry name" value="SpoIIE"/>
    <property type="match status" value="1"/>
</dbReference>
<evidence type="ECO:0000313" key="3">
    <source>
        <dbReference type="EMBL" id="MCV9386799.1"/>
    </source>
</evidence>
<keyword evidence="4" id="KW-1185">Reference proteome</keyword>
<dbReference type="SMART" id="SM00331">
    <property type="entry name" value="PP2C_SIG"/>
    <property type="match status" value="1"/>
</dbReference>
<dbReference type="EMBL" id="JAOYOD010000001">
    <property type="protein sequence ID" value="MCV9386799.1"/>
    <property type="molecule type" value="Genomic_DNA"/>
</dbReference>
<comment type="caution">
    <text evidence="3">The sequence shown here is derived from an EMBL/GenBank/DDBJ whole genome shotgun (WGS) entry which is preliminary data.</text>
</comment>
<dbReference type="RefSeq" id="WP_264137634.1">
    <property type="nucleotide sequence ID" value="NZ_JAOYOD010000001.1"/>
</dbReference>
<dbReference type="InterPro" id="IPR036457">
    <property type="entry name" value="PPM-type-like_dom_sf"/>
</dbReference>
<dbReference type="Gene3D" id="3.60.40.10">
    <property type="entry name" value="PPM-type phosphatase domain"/>
    <property type="match status" value="1"/>
</dbReference>
<protein>
    <submittedName>
        <fullName evidence="3">PP2C family protein-serine/threonine phosphatase</fullName>
    </submittedName>
</protein>
<evidence type="ECO:0000313" key="4">
    <source>
        <dbReference type="Proteomes" id="UP001300692"/>
    </source>
</evidence>
<dbReference type="InterPro" id="IPR001932">
    <property type="entry name" value="PPM-type_phosphatase-like_dom"/>
</dbReference>
<sequence>MSPADTIASNLKELELNSLLEVTEAINNNLPEESLYKIYHFTLLANLKVKKLALFVKEEDWENKVFFGVKKEVCNEVSLSAFESLKQTAAIDRNRQESEHFEYAIPVLHKDKLLALVFIADVAQSQVGISSKSPTTFLEAITNILIVAIENKKLARKQLAQEALAKELEIAKQVQKNLFPKALPQTKQLEIDAVYQPHHNVGGDYYDYMSIDENQYMVCIADVSGKGVPAALMMSNFQASLRTLVRQTRNLMNIVKELNYQLVHSGNSDIFITFFIASYDRESKVLNYANCGHNPPLLIQNGKKQQLTKGTTVLGMFDPLPFIETEMLEGVESFQLFSYTDGLTEAENLKGEEFGEERVEQIVDQCDQSTAFELNRNMLAAVEKFREGKAYRDDITLLSVKEKS</sequence>
<evidence type="ECO:0000259" key="2">
    <source>
        <dbReference type="SMART" id="SM00331"/>
    </source>
</evidence>
<reference evidence="3 4" key="1">
    <citation type="submission" date="2022-10" db="EMBL/GenBank/DDBJ databases">
        <title>Comparative genomics and taxonomic characterization of three novel marine species of genus Reichenbachiella exhibiting antioxidant and polysaccharide degradation activities.</title>
        <authorList>
            <person name="Muhammad N."/>
            <person name="Lee Y.-J."/>
            <person name="Ko J."/>
            <person name="Kim S.-G."/>
        </authorList>
    </citation>
    <scope>NUCLEOTIDE SEQUENCE [LARGE SCALE GENOMIC DNA]</scope>
    <source>
        <strain evidence="3 4">ABR2-5</strain>
    </source>
</reference>
<organism evidence="3 4">
    <name type="scientific">Reichenbachiella ulvae</name>
    <dbReference type="NCBI Taxonomy" id="2980104"/>
    <lineage>
        <taxon>Bacteria</taxon>
        <taxon>Pseudomonadati</taxon>
        <taxon>Bacteroidota</taxon>
        <taxon>Cytophagia</taxon>
        <taxon>Cytophagales</taxon>
        <taxon>Reichenbachiellaceae</taxon>
        <taxon>Reichenbachiella</taxon>
    </lineage>
</organism>
<gene>
    <name evidence="3" type="ORF">N7U62_09010</name>
</gene>
<dbReference type="PANTHER" id="PTHR43156">
    <property type="entry name" value="STAGE II SPORULATION PROTEIN E-RELATED"/>
    <property type="match status" value="1"/>
</dbReference>
<name>A0ABT3CTF1_9BACT</name>
<feature type="domain" description="PPM-type phosphatase" evidence="2">
    <location>
        <begin position="186"/>
        <end position="402"/>
    </location>
</feature>
<proteinExistence type="predicted"/>
<keyword evidence="1" id="KW-0378">Hydrolase</keyword>
<dbReference type="PANTHER" id="PTHR43156:SF2">
    <property type="entry name" value="STAGE II SPORULATION PROTEIN E"/>
    <property type="match status" value="1"/>
</dbReference>